<dbReference type="PANTHER" id="PTHR31480">
    <property type="entry name" value="BIFUNCTIONAL LYCOPENE CYCLASE/PHYTOENE SYNTHASE"/>
    <property type="match status" value="1"/>
</dbReference>
<dbReference type="SFLD" id="SFLDS00005">
    <property type="entry name" value="Isoprenoid_Synthase_Type_I"/>
    <property type="match status" value="1"/>
</dbReference>
<dbReference type="CDD" id="cd00683">
    <property type="entry name" value="Trans_IPPS_HH"/>
    <property type="match status" value="1"/>
</dbReference>
<protein>
    <submittedName>
        <fullName evidence="2">Phytoene/squalene synthase family protein</fullName>
    </submittedName>
</protein>
<accession>A0A7C5VTQ1</accession>
<dbReference type="PROSITE" id="PS01045">
    <property type="entry name" value="SQUALEN_PHYTOEN_SYN_2"/>
    <property type="match status" value="1"/>
</dbReference>
<dbReference type="GO" id="GO:0051996">
    <property type="term" value="F:squalene synthase [NAD(P)H] activity"/>
    <property type="evidence" value="ECO:0007669"/>
    <property type="project" value="InterPro"/>
</dbReference>
<dbReference type="Gene3D" id="1.10.600.10">
    <property type="entry name" value="Farnesyl Diphosphate Synthase"/>
    <property type="match status" value="1"/>
</dbReference>
<reference evidence="2" key="1">
    <citation type="journal article" date="2020" name="mSystems">
        <title>Genome- and Community-Level Interaction Insights into Carbon Utilization and Element Cycling Functions of Hydrothermarchaeota in Hydrothermal Sediment.</title>
        <authorList>
            <person name="Zhou Z."/>
            <person name="Liu Y."/>
            <person name="Xu W."/>
            <person name="Pan J."/>
            <person name="Luo Z.H."/>
            <person name="Li M."/>
        </authorList>
    </citation>
    <scope>NUCLEOTIDE SEQUENCE [LARGE SCALE GENOMIC DNA]</scope>
    <source>
        <strain evidence="2">SpSt-1065</strain>
    </source>
</reference>
<dbReference type="InterPro" id="IPR002060">
    <property type="entry name" value="Squ/phyt_synthse"/>
</dbReference>
<comment type="caution">
    <text evidence="2">The sequence shown here is derived from an EMBL/GenBank/DDBJ whole genome shotgun (WGS) entry which is preliminary data.</text>
</comment>
<organism evidence="2">
    <name type="scientific">Thermomicrobium roseum</name>
    <dbReference type="NCBI Taxonomy" id="500"/>
    <lineage>
        <taxon>Bacteria</taxon>
        <taxon>Pseudomonadati</taxon>
        <taxon>Thermomicrobiota</taxon>
        <taxon>Thermomicrobia</taxon>
        <taxon>Thermomicrobiales</taxon>
        <taxon>Thermomicrobiaceae</taxon>
        <taxon>Thermomicrobium</taxon>
    </lineage>
</organism>
<evidence type="ECO:0000256" key="1">
    <source>
        <dbReference type="ARBA" id="ARBA00022679"/>
    </source>
</evidence>
<proteinExistence type="predicted"/>
<dbReference type="EMBL" id="DRWX01000004">
    <property type="protein sequence ID" value="HHM95613.1"/>
    <property type="molecule type" value="Genomic_DNA"/>
</dbReference>
<dbReference type="Pfam" id="PF00494">
    <property type="entry name" value="SQS_PSY"/>
    <property type="match status" value="1"/>
</dbReference>
<evidence type="ECO:0000313" key="2">
    <source>
        <dbReference type="EMBL" id="HHM95613.1"/>
    </source>
</evidence>
<dbReference type="SFLD" id="SFLDG01018">
    <property type="entry name" value="Squalene/Phytoene_Synthase_Lik"/>
    <property type="match status" value="1"/>
</dbReference>
<dbReference type="AlphaFoldDB" id="A0A7C5VTQ1"/>
<dbReference type="SFLD" id="SFLDG01212">
    <property type="entry name" value="Phytoene_synthase_like"/>
    <property type="match status" value="1"/>
</dbReference>
<gene>
    <name evidence="2" type="ORF">ENM21_00090</name>
</gene>
<dbReference type="SUPFAM" id="SSF48576">
    <property type="entry name" value="Terpenoid synthases"/>
    <property type="match status" value="1"/>
</dbReference>
<dbReference type="GO" id="GO:0004311">
    <property type="term" value="F:geranylgeranyl diphosphate synthase activity"/>
    <property type="evidence" value="ECO:0007669"/>
    <property type="project" value="InterPro"/>
</dbReference>
<name>A0A7C5VTQ1_THERO</name>
<dbReference type="InterPro" id="IPR008949">
    <property type="entry name" value="Isoprenoid_synthase_dom_sf"/>
</dbReference>
<sequence>MISLNNTTPSNVSGLAVHQPSWQMILARHGRSFWLASQFLPPRVRQETTVLYAFFRLLDDLVDTGVVAAEQARTMLLSWRDWLTSDFSASPPPDPTLATAIASIYRHYRLPRIYALDLIDGLIGDLRPRRIENYEQLLHYCYSVGGTVGLTLAPLLGVRCARGAQAACTLGQAMQLTNIARDLGEDLRRNRLYIPRQDLRRFSVDERELFRLARIYAPAPPSVRQLVRLQSIRAKLLYQRARDGFACLPGDVRFGIIAAAELYSSILIAIERNGYDSIRTRAVAGADDKLLALLRAWRLQRQFRRGEMKPCPTCG</sequence>
<dbReference type="GO" id="GO:0016117">
    <property type="term" value="P:carotenoid biosynthetic process"/>
    <property type="evidence" value="ECO:0007669"/>
    <property type="project" value="UniProtKB-ARBA"/>
</dbReference>
<keyword evidence="1" id="KW-0808">Transferase</keyword>
<dbReference type="InterPro" id="IPR044843">
    <property type="entry name" value="Trans_IPPS_bact-type"/>
</dbReference>
<dbReference type="InterPro" id="IPR019845">
    <property type="entry name" value="Squalene/phytoene_synthase_CS"/>
</dbReference>
<dbReference type="InterPro" id="IPR033904">
    <property type="entry name" value="Trans_IPPS_HH"/>
</dbReference>